<feature type="compositionally biased region" description="Low complexity" evidence="2">
    <location>
        <begin position="448"/>
        <end position="461"/>
    </location>
</feature>
<dbReference type="SUPFAM" id="SSF48371">
    <property type="entry name" value="ARM repeat"/>
    <property type="match status" value="1"/>
</dbReference>
<dbReference type="PANTHER" id="PTHR46866">
    <property type="entry name" value="GH12955P"/>
    <property type="match status" value="1"/>
</dbReference>
<evidence type="ECO:0000259" key="3">
    <source>
        <dbReference type="SMART" id="SM01026"/>
    </source>
</evidence>
<evidence type="ECO:0000256" key="1">
    <source>
        <dbReference type="ARBA" id="ARBA00022574"/>
    </source>
</evidence>
<feature type="compositionally biased region" description="Basic and acidic residues" evidence="2">
    <location>
        <begin position="1100"/>
        <end position="1128"/>
    </location>
</feature>
<comment type="caution">
    <text evidence="4">The sequence shown here is derived from an EMBL/GenBank/DDBJ whole genome shotgun (WGS) entry which is preliminary data.</text>
</comment>
<dbReference type="EMBL" id="JABAYA010000098">
    <property type="protein sequence ID" value="KAF7725381.1"/>
    <property type="molecule type" value="Genomic_DNA"/>
</dbReference>
<dbReference type="Proteomes" id="UP000605846">
    <property type="component" value="Unassembled WGS sequence"/>
</dbReference>
<dbReference type="InterPro" id="IPR036372">
    <property type="entry name" value="BEACH_dom_sf"/>
</dbReference>
<feature type="domain" description="BEACH" evidence="3">
    <location>
        <begin position="182"/>
        <end position="353"/>
    </location>
</feature>
<name>A0A8H7BLZ3_9FUNG</name>
<proteinExistence type="predicted"/>
<feature type="compositionally biased region" description="Polar residues" evidence="2">
    <location>
        <begin position="396"/>
        <end position="440"/>
    </location>
</feature>
<dbReference type="PANTHER" id="PTHR46866:SF1">
    <property type="entry name" value="GH12955P"/>
    <property type="match status" value="1"/>
</dbReference>
<feature type="region of interest" description="Disordered" evidence="2">
    <location>
        <begin position="1062"/>
        <end position="1128"/>
    </location>
</feature>
<gene>
    <name evidence="4" type="primary">WDR81_2</name>
    <name evidence="4" type="ORF">EC973_009648</name>
</gene>
<dbReference type="SUPFAM" id="SSF81837">
    <property type="entry name" value="BEACH domain"/>
    <property type="match status" value="1"/>
</dbReference>
<dbReference type="Pfam" id="PF02138">
    <property type="entry name" value="Beach"/>
    <property type="match status" value="1"/>
</dbReference>
<reference evidence="4" key="1">
    <citation type="submission" date="2020-01" db="EMBL/GenBank/DDBJ databases">
        <title>Genome Sequencing of Three Apophysomyces-Like Fungal Strains Confirms a Novel Fungal Genus in the Mucoromycota with divergent Burkholderia-like Endosymbiotic Bacteria.</title>
        <authorList>
            <person name="Stajich J.E."/>
            <person name="Macias A.M."/>
            <person name="Carter-House D."/>
            <person name="Lovett B."/>
            <person name="Kasson L.R."/>
            <person name="Berry K."/>
            <person name="Grigoriev I."/>
            <person name="Chang Y."/>
            <person name="Spatafora J."/>
            <person name="Kasson M.T."/>
        </authorList>
    </citation>
    <scope>NUCLEOTIDE SEQUENCE</scope>
    <source>
        <strain evidence="4">NRRL A-21654</strain>
    </source>
</reference>
<dbReference type="SMART" id="SM01026">
    <property type="entry name" value="Beach"/>
    <property type="match status" value="1"/>
</dbReference>
<sequence length="1225" mass="137631">MGNSFSTNELKACIAQDLKIDLAFPFFPAGRNQGSAACCVVDTEWIETLAARPNDNPDGIIKLKSPAHTRLAPPTDGNPQKQAPTINIYVNVLSKDPSKHNNLQLYRPAVISGEQASKQTYRWPLISYMQSLLEGKGVDQKIDGLIDTFSSFESVFKESTLDYREQQQMPKLTKDIRDEPLVIKWVRGEISNFSYLMALNHLAGRREGDPNFHPILPWVTDFTGARVEDGWRDFTRTKFRMNKGDEQLDFTFESPVPHHITDILSDITYYVYLARRTPIPVLCQFVRSKYEPNEYPSSMQRLYQWTPDECIPEFYTGKGAVAAKNVALPLLAGQNSFMKHGIIQLFQDKHPQRGCNWSDTKMYVYLTCDGKPELTNTSSCYKVPARKSIETEQRTTDTSASERPTYSASLPSQRSSKQTRHTSISPPHSNLCESPSSISVATRERAPSIHSTSSSIDTSTSVTSRSVSADITLGVTSSLRTESIRLPAELPDDCFIENLTHYEEMLAFSTKYGFMDDVEITENPVLPDPSKRFNIDPWETPSLPTNRFSVGAAYDMYCLGKVIQSVFTAGNAKVVDLDGEPSQASASGYFEVGNGDVAYDIAPTGRINVSPAVTGVISALLTDTWQERPTAKAILCASFPVMNVRDPKCSFPFPDCILDMYEYLAAFYQAEWSRRLYLADKWIDRICELEDEAFLLILPTFTQLFTHNETRIGSVSLFPKLSQRLGSERARKHLLKPIISMFESLRPNIPKILFDHKIVREFVKRLGISTFLQQLLPCYLEALAINDDTLKSVVKDDFGSPKASQENGSPTAASTIPLSELASDALTYICNLLGPILTSKHIMRQLVKIIFRDNSVKPILVQTVVKITGSFGETFASIQYAYLISVIDSYYQKITKKNCTIVCCILLLLEQLLPHMSNETLVMELKSGFASILYKLLEPFPPIEDNKTISESNLRLRLTISMRTIDYLLMITCSIPTQEWEAVIIPMLQKYFSGFAITGDDSLRSTIPESLETQKNYQHHKMIYAYSQFRSIAGKDTLHRLIPTSDAIERMMFDQFTKTDSSSSQTVSLSEPVECTSDGSKSKKVQTKSKNNIMSWVRPGKGEKSTSGGKERPKVQSTEAMEREDLVDTERIYDYSTKGLDEYQVTSDGRLERSAVTTKAEKSQSNSPTSPSAMSNSQPKGDKERLVHICSLILLAKLTRLSKSKVPTSVLPWKTKWKPSPEDKK</sequence>
<dbReference type="Gene3D" id="1.10.1540.10">
    <property type="entry name" value="BEACH domain"/>
    <property type="match status" value="1"/>
</dbReference>
<evidence type="ECO:0000256" key="2">
    <source>
        <dbReference type="SAM" id="MobiDB-lite"/>
    </source>
</evidence>
<feature type="region of interest" description="Disordered" evidence="2">
    <location>
        <begin position="388"/>
        <end position="461"/>
    </location>
</feature>
<dbReference type="OrthoDB" id="26681at2759"/>
<organism evidence="4 5">
    <name type="scientific">Apophysomyces ossiformis</name>
    <dbReference type="NCBI Taxonomy" id="679940"/>
    <lineage>
        <taxon>Eukaryota</taxon>
        <taxon>Fungi</taxon>
        <taxon>Fungi incertae sedis</taxon>
        <taxon>Mucoromycota</taxon>
        <taxon>Mucoromycotina</taxon>
        <taxon>Mucoromycetes</taxon>
        <taxon>Mucorales</taxon>
        <taxon>Mucorineae</taxon>
        <taxon>Mucoraceae</taxon>
        <taxon>Apophysomyces</taxon>
    </lineage>
</organism>
<feature type="region of interest" description="Disordered" evidence="2">
    <location>
        <begin position="1144"/>
        <end position="1183"/>
    </location>
</feature>
<accession>A0A8H7BLZ3</accession>
<dbReference type="InterPro" id="IPR016024">
    <property type="entry name" value="ARM-type_fold"/>
</dbReference>
<dbReference type="InterPro" id="IPR000409">
    <property type="entry name" value="BEACH_dom"/>
</dbReference>
<protein>
    <submittedName>
        <fullName evidence="4">WD repeat-containing protein 81</fullName>
    </submittedName>
</protein>
<evidence type="ECO:0000313" key="4">
    <source>
        <dbReference type="EMBL" id="KAF7725381.1"/>
    </source>
</evidence>
<keyword evidence="1" id="KW-0853">WD repeat</keyword>
<feature type="compositionally biased region" description="Polar residues" evidence="2">
    <location>
        <begin position="1163"/>
        <end position="1179"/>
    </location>
</feature>
<evidence type="ECO:0000313" key="5">
    <source>
        <dbReference type="Proteomes" id="UP000605846"/>
    </source>
</evidence>
<keyword evidence="5" id="KW-1185">Reference proteome</keyword>
<dbReference type="AlphaFoldDB" id="A0A8H7BLZ3"/>